<sequence>MDAVEWLDKLEDFFCSTGRELYPVGQPQLSVEHSADIELLALNDIGCMVDAGPAVNAQQSLAINTLNHTPADQQFTTTNNINNVQRILFYRNPILTNKCKRASYGNIGATVVP</sequence>
<evidence type="ECO:0000313" key="2">
    <source>
        <dbReference type="Proteomes" id="UP000054815"/>
    </source>
</evidence>
<organism evidence="1 2">
    <name type="scientific">Trichinella pseudospiralis</name>
    <name type="common">Parasitic roundworm</name>
    <dbReference type="NCBI Taxonomy" id="6337"/>
    <lineage>
        <taxon>Eukaryota</taxon>
        <taxon>Metazoa</taxon>
        <taxon>Ecdysozoa</taxon>
        <taxon>Nematoda</taxon>
        <taxon>Enoplea</taxon>
        <taxon>Dorylaimia</taxon>
        <taxon>Trichinellida</taxon>
        <taxon>Trichinellidae</taxon>
        <taxon>Trichinella</taxon>
    </lineage>
</organism>
<gene>
    <name evidence="1" type="ORF">T4E_11197</name>
</gene>
<reference evidence="1 2" key="1">
    <citation type="submission" date="2015-01" db="EMBL/GenBank/DDBJ databases">
        <title>Evolution of Trichinella species and genotypes.</title>
        <authorList>
            <person name="Korhonen P.K."/>
            <person name="Edoardo P."/>
            <person name="Giuseppe L.R."/>
            <person name="Gasser R.B."/>
        </authorList>
    </citation>
    <scope>NUCLEOTIDE SEQUENCE [LARGE SCALE GENOMIC DNA]</scope>
    <source>
        <strain evidence="1">ISS141</strain>
    </source>
</reference>
<protein>
    <submittedName>
        <fullName evidence="1">Uncharacterized protein</fullName>
    </submittedName>
</protein>
<dbReference type="Proteomes" id="UP000054815">
    <property type="component" value="Unassembled WGS sequence"/>
</dbReference>
<comment type="caution">
    <text evidence="1">The sequence shown here is derived from an EMBL/GenBank/DDBJ whole genome shotgun (WGS) entry which is preliminary data.</text>
</comment>
<name>A0A0V0Y2Z3_TRIPS</name>
<proteinExistence type="predicted"/>
<dbReference type="EMBL" id="JYDU01000070">
    <property type="protein sequence ID" value="KRX94538.1"/>
    <property type="molecule type" value="Genomic_DNA"/>
</dbReference>
<dbReference type="AlphaFoldDB" id="A0A0V0Y2Z3"/>
<accession>A0A0V0Y2Z3</accession>
<evidence type="ECO:0000313" key="1">
    <source>
        <dbReference type="EMBL" id="KRX94538.1"/>
    </source>
</evidence>